<feature type="chain" id="PRO_5017330458" evidence="1">
    <location>
        <begin position="21"/>
        <end position="174"/>
    </location>
</feature>
<dbReference type="Proteomes" id="UP000242642">
    <property type="component" value="Unassembled WGS sequence"/>
</dbReference>
<keyword evidence="3" id="KW-1185">Reference proteome</keyword>
<gene>
    <name evidence="2" type="ORF">SAMN02583745_00453</name>
</gene>
<reference evidence="3" key="1">
    <citation type="submission" date="2016-10" db="EMBL/GenBank/DDBJ databases">
        <authorList>
            <person name="Varghese N."/>
            <person name="Submissions S."/>
        </authorList>
    </citation>
    <scope>NUCLEOTIDE SEQUENCE [LARGE SCALE GENOMIC DNA]</scope>
    <source>
        <strain evidence="3">DSM 18579</strain>
    </source>
</reference>
<accession>A0A1H9Z797</accession>
<evidence type="ECO:0000256" key="1">
    <source>
        <dbReference type="SAM" id="SignalP"/>
    </source>
</evidence>
<evidence type="ECO:0000313" key="2">
    <source>
        <dbReference type="EMBL" id="SES77375.1"/>
    </source>
</evidence>
<dbReference type="RefSeq" id="WP_093317475.1">
    <property type="nucleotide sequence ID" value="NZ_FOHV01000003.1"/>
</dbReference>
<name>A0A1H9Z797_9GAMM</name>
<evidence type="ECO:0000313" key="3">
    <source>
        <dbReference type="Proteomes" id="UP000242642"/>
    </source>
</evidence>
<organism evidence="2 3">
    <name type="scientific">Thorsellia anophelis DSM 18579</name>
    <dbReference type="NCBI Taxonomy" id="1123402"/>
    <lineage>
        <taxon>Bacteria</taxon>
        <taxon>Pseudomonadati</taxon>
        <taxon>Pseudomonadota</taxon>
        <taxon>Gammaproteobacteria</taxon>
        <taxon>Enterobacterales</taxon>
        <taxon>Thorselliaceae</taxon>
        <taxon>Thorsellia</taxon>
    </lineage>
</organism>
<sequence>MNFKNLLIALLITITFSSAAQNENIRSTAQTISSCRPNILTIDKEGTIKQTICQMDTSNLIRLDTITRTKTQTIFNLTFIGGSQMTFCLWPVESKNTFRLIDMDTFETYRLKSQVTDIQECTNELDYLGEGNELSLKLVFDALPVDIKQFKLQENPYNDDMSPTVFLPVNVLAP</sequence>
<dbReference type="EMBL" id="FOHV01000003">
    <property type="protein sequence ID" value="SES77375.1"/>
    <property type="molecule type" value="Genomic_DNA"/>
</dbReference>
<dbReference type="AlphaFoldDB" id="A0A1H9Z797"/>
<feature type="signal peptide" evidence="1">
    <location>
        <begin position="1"/>
        <end position="20"/>
    </location>
</feature>
<protein>
    <submittedName>
        <fullName evidence="2">Uncharacterized protein</fullName>
    </submittedName>
</protein>
<keyword evidence="1" id="KW-0732">Signal</keyword>
<proteinExistence type="predicted"/>